<dbReference type="NCBIfam" id="TIGR00196">
    <property type="entry name" value="yjeF_cterm"/>
    <property type="match status" value="1"/>
</dbReference>
<evidence type="ECO:0000313" key="22">
    <source>
        <dbReference type="EMBL" id="EMR03724.1"/>
    </source>
</evidence>
<dbReference type="GO" id="GO:0046872">
    <property type="term" value="F:metal ion binding"/>
    <property type="evidence" value="ECO:0007669"/>
    <property type="project" value="UniProtKB-UniRule"/>
</dbReference>
<evidence type="ECO:0000256" key="18">
    <source>
        <dbReference type="HAMAP-Rule" id="MF_01966"/>
    </source>
</evidence>
<feature type="binding site" evidence="18">
    <location>
        <position position="159"/>
    </location>
    <ligand>
        <name>(6S)-NADPHX</name>
        <dbReference type="ChEBI" id="CHEBI:64076"/>
    </ligand>
</feature>
<comment type="similarity">
    <text evidence="17">Belongs to the NnrD/CARKD family.</text>
</comment>
<dbReference type="EC" id="5.1.99.6" evidence="19"/>
<feature type="binding site" evidence="18">
    <location>
        <position position="126"/>
    </location>
    <ligand>
        <name>K(+)</name>
        <dbReference type="ChEBI" id="CHEBI:29103"/>
    </ligand>
</feature>
<feature type="binding site" evidence="17">
    <location>
        <position position="441"/>
    </location>
    <ligand>
        <name>(6S)-NADPHX</name>
        <dbReference type="ChEBI" id="CHEBI:64076"/>
    </ligand>
</feature>
<dbReference type="Pfam" id="PF03853">
    <property type="entry name" value="YjeF_N"/>
    <property type="match status" value="1"/>
</dbReference>
<dbReference type="EMBL" id="AODQ01000019">
    <property type="protein sequence ID" value="EMR03724.1"/>
    <property type="molecule type" value="Genomic_DNA"/>
</dbReference>
<dbReference type="GO" id="GO:0046496">
    <property type="term" value="P:nicotinamide nucleotide metabolic process"/>
    <property type="evidence" value="ECO:0007669"/>
    <property type="project" value="UniProtKB-UniRule"/>
</dbReference>
<evidence type="ECO:0000256" key="5">
    <source>
        <dbReference type="ARBA" id="ARBA00022723"/>
    </source>
</evidence>
<feature type="binding site" evidence="17">
    <location>
        <position position="376"/>
    </location>
    <ligand>
        <name>(6S)-NADPHX</name>
        <dbReference type="ChEBI" id="CHEBI:64076"/>
    </ligand>
</feature>
<comment type="catalytic activity">
    <reaction evidence="15 17 19">
        <text>(6S)-NADHX + ADP = AMP + phosphate + NADH + H(+)</text>
        <dbReference type="Rhea" id="RHEA:32223"/>
        <dbReference type="ChEBI" id="CHEBI:15378"/>
        <dbReference type="ChEBI" id="CHEBI:43474"/>
        <dbReference type="ChEBI" id="CHEBI:57945"/>
        <dbReference type="ChEBI" id="CHEBI:64074"/>
        <dbReference type="ChEBI" id="CHEBI:456215"/>
        <dbReference type="ChEBI" id="CHEBI:456216"/>
        <dbReference type="EC" id="4.2.1.136"/>
    </reaction>
</comment>
<comment type="cofactor">
    <cofactor evidence="17">
        <name>Mg(2+)</name>
        <dbReference type="ChEBI" id="CHEBI:18420"/>
    </cofactor>
</comment>
<evidence type="ECO:0000256" key="7">
    <source>
        <dbReference type="ARBA" id="ARBA00022840"/>
    </source>
</evidence>
<evidence type="ECO:0000256" key="2">
    <source>
        <dbReference type="ARBA" id="ARBA00000909"/>
    </source>
</evidence>
<keyword evidence="7 17" id="KW-0067">ATP-binding</keyword>
<dbReference type="InterPro" id="IPR030677">
    <property type="entry name" value="Nnr"/>
</dbReference>
<dbReference type="Proteomes" id="UP000011910">
    <property type="component" value="Unassembled WGS sequence"/>
</dbReference>
<evidence type="ECO:0000256" key="13">
    <source>
        <dbReference type="ARBA" id="ARBA00023268"/>
    </source>
</evidence>
<comment type="similarity">
    <text evidence="3 19">In the N-terminal section; belongs to the NnrE/AIBP family.</text>
</comment>
<dbReference type="SUPFAM" id="SSF64153">
    <property type="entry name" value="YjeF N-terminal domain-like"/>
    <property type="match status" value="1"/>
</dbReference>
<dbReference type="GO" id="GO:0052855">
    <property type="term" value="F:ADP-dependent NAD(P)H-hydrate dehydratase activity"/>
    <property type="evidence" value="ECO:0007669"/>
    <property type="project" value="UniProtKB-UniRule"/>
</dbReference>
<dbReference type="eggNOG" id="COG0062">
    <property type="taxonomic scope" value="Bacteria"/>
</dbReference>
<comment type="caution">
    <text evidence="18">Lacks conserved residue(s) required for the propagation of feature annotation.</text>
</comment>
<feature type="binding site" evidence="17">
    <location>
        <begin position="411"/>
        <end position="415"/>
    </location>
    <ligand>
        <name>AMP</name>
        <dbReference type="ChEBI" id="CHEBI:456215"/>
    </ligand>
</feature>
<evidence type="ECO:0000256" key="4">
    <source>
        <dbReference type="ARBA" id="ARBA00009524"/>
    </source>
</evidence>
<dbReference type="GO" id="GO:0052856">
    <property type="term" value="F:NAD(P)HX epimerase activity"/>
    <property type="evidence" value="ECO:0007669"/>
    <property type="project" value="UniProtKB-UniRule"/>
</dbReference>
<dbReference type="SUPFAM" id="SSF53613">
    <property type="entry name" value="Ribokinase-like"/>
    <property type="match status" value="1"/>
</dbReference>
<feature type="binding site" evidence="18">
    <location>
        <position position="162"/>
    </location>
    <ligand>
        <name>K(+)</name>
        <dbReference type="ChEBI" id="CHEBI:29103"/>
    </ligand>
</feature>
<evidence type="ECO:0000259" key="21">
    <source>
        <dbReference type="PROSITE" id="PS51385"/>
    </source>
</evidence>
<dbReference type="HAMAP" id="MF_01965">
    <property type="entry name" value="NADHX_dehydratase"/>
    <property type="match status" value="1"/>
</dbReference>
<proteinExistence type="inferred from homology"/>
<dbReference type="PATRIC" id="fig|1279009.4.peg.1170"/>
<feature type="binding site" evidence="18">
    <location>
        <begin position="59"/>
        <end position="63"/>
    </location>
    <ligand>
        <name>(6S)-NADPHX</name>
        <dbReference type="ChEBI" id="CHEBI:64076"/>
    </ligand>
</feature>
<gene>
    <name evidence="22" type="primary">nnr</name>
    <name evidence="17" type="synonym">nnrD</name>
    <name evidence="18" type="synonym">nnrE</name>
    <name evidence="22" type="ORF">ADICEAN_01158</name>
</gene>
<dbReference type="Gene3D" id="3.40.50.10260">
    <property type="entry name" value="YjeF N-terminal domain"/>
    <property type="match status" value="1"/>
</dbReference>
<dbReference type="PROSITE" id="PS01050">
    <property type="entry name" value="YJEF_C_2"/>
    <property type="match status" value="1"/>
</dbReference>
<evidence type="ECO:0000256" key="6">
    <source>
        <dbReference type="ARBA" id="ARBA00022741"/>
    </source>
</evidence>
<protein>
    <recommendedName>
        <fullName evidence="19">Bifunctional NAD(P)H-hydrate repair enzyme</fullName>
    </recommendedName>
    <alternativeName>
        <fullName evidence="19">Nicotinamide nucleotide repair protein</fullName>
    </alternativeName>
    <domain>
        <recommendedName>
            <fullName evidence="19">ADP-dependent (S)-NAD(P)H-hydrate dehydratase</fullName>
            <ecNumber evidence="19">4.2.1.136</ecNumber>
        </recommendedName>
        <alternativeName>
            <fullName evidence="19">ADP-dependent NAD(P)HX dehydratase</fullName>
        </alternativeName>
    </domain>
    <domain>
        <recommendedName>
            <fullName evidence="19">NAD(P)H-hydrate epimerase</fullName>
            <ecNumber evidence="19">5.1.99.6</ecNumber>
        </recommendedName>
    </domain>
</protein>
<dbReference type="GO" id="GO:0005524">
    <property type="term" value="F:ATP binding"/>
    <property type="evidence" value="ECO:0007669"/>
    <property type="project" value="UniProtKB-UniRule"/>
</dbReference>
<keyword evidence="8 17" id="KW-0521">NADP</keyword>
<feature type="binding site" evidence="18">
    <location>
        <position position="60"/>
    </location>
    <ligand>
        <name>K(+)</name>
        <dbReference type="ChEBI" id="CHEBI:29103"/>
    </ligand>
</feature>
<evidence type="ECO:0000256" key="9">
    <source>
        <dbReference type="ARBA" id="ARBA00022958"/>
    </source>
</evidence>
<keyword evidence="10 17" id="KW-0520">NAD</keyword>
<dbReference type="PROSITE" id="PS51383">
    <property type="entry name" value="YJEF_C_3"/>
    <property type="match status" value="1"/>
</dbReference>
<dbReference type="PIRSF" id="PIRSF017184">
    <property type="entry name" value="Nnr"/>
    <property type="match status" value="1"/>
</dbReference>
<dbReference type="STRING" id="1279009.ADICEAN_01158"/>
<evidence type="ECO:0000256" key="11">
    <source>
        <dbReference type="ARBA" id="ARBA00023235"/>
    </source>
</evidence>
<comment type="subunit">
    <text evidence="17">Homotetramer.</text>
</comment>
<evidence type="ECO:0000256" key="17">
    <source>
        <dbReference type="HAMAP-Rule" id="MF_01965"/>
    </source>
</evidence>
<keyword evidence="6 17" id="KW-0547">Nucleotide-binding</keyword>
<feature type="binding site" evidence="17">
    <location>
        <position position="262"/>
    </location>
    <ligand>
        <name>(6S)-NADPHX</name>
        <dbReference type="ChEBI" id="CHEBI:64076"/>
    </ligand>
</feature>
<dbReference type="RefSeq" id="WP_009194558.1">
    <property type="nucleotide sequence ID" value="NZ_AODQ01000019.1"/>
</dbReference>
<dbReference type="OrthoDB" id="9806925at2"/>
<dbReference type="AlphaFoldDB" id="M7NZF3"/>
<comment type="catalytic activity">
    <reaction evidence="16 17 19">
        <text>(6S)-NADPHX + ADP = AMP + phosphate + NADPH + H(+)</text>
        <dbReference type="Rhea" id="RHEA:32235"/>
        <dbReference type="ChEBI" id="CHEBI:15378"/>
        <dbReference type="ChEBI" id="CHEBI:43474"/>
        <dbReference type="ChEBI" id="CHEBI:57783"/>
        <dbReference type="ChEBI" id="CHEBI:64076"/>
        <dbReference type="ChEBI" id="CHEBI:456215"/>
        <dbReference type="ChEBI" id="CHEBI:456216"/>
        <dbReference type="EC" id="4.2.1.136"/>
    </reaction>
</comment>
<evidence type="ECO:0000256" key="16">
    <source>
        <dbReference type="ARBA" id="ARBA00049209"/>
    </source>
</evidence>
<evidence type="ECO:0000256" key="14">
    <source>
        <dbReference type="ARBA" id="ARBA00025153"/>
    </source>
</evidence>
<reference evidence="22 23" key="1">
    <citation type="journal article" date="2013" name="Genome Announc.">
        <title>Draft Genome Sequence of Cesiribacter andamanensis Strain AMV16T, Isolated from a Soil Sample from a Mud Volcano in the Andaman Islands, India.</title>
        <authorList>
            <person name="Shivaji S."/>
            <person name="Ara S."/>
            <person name="Begum Z."/>
            <person name="Srinivas T.N."/>
            <person name="Singh A."/>
            <person name="Kumar Pinnaka A."/>
        </authorList>
    </citation>
    <scope>NUCLEOTIDE SEQUENCE [LARGE SCALE GENOMIC DNA]</scope>
    <source>
        <strain evidence="22 23">AMV16</strain>
    </source>
</reference>
<organism evidence="22 23">
    <name type="scientific">Cesiribacter andamanensis AMV16</name>
    <dbReference type="NCBI Taxonomy" id="1279009"/>
    <lineage>
        <taxon>Bacteria</taxon>
        <taxon>Pseudomonadati</taxon>
        <taxon>Bacteroidota</taxon>
        <taxon>Cytophagia</taxon>
        <taxon>Cytophagales</taxon>
        <taxon>Cesiribacteraceae</taxon>
        <taxon>Cesiribacter</taxon>
    </lineage>
</organism>
<accession>M7NZF3</accession>
<keyword evidence="23" id="KW-1185">Reference proteome</keyword>
<name>M7NZF3_9BACT</name>
<keyword evidence="12 17" id="KW-0456">Lyase</keyword>
<dbReference type="InterPro" id="IPR036652">
    <property type="entry name" value="YjeF_N_dom_sf"/>
</dbReference>
<evidence type="ECO:0000256" key="8">
    <source>
        <dbReference type="ARBA" id="ARBA00022857"/>
    </source>
</evidence>
<comment type="function">
    <text evidence="17">Catalyzes the dehydration of the S-form of NAD(P)HX at the expense of ADP, which is converted to AMP. Together with NAD(P)HX epimerase, which catalyzes the epimerization of the S- and R-forms, the enzyme allows the repair of both epimers of NAD(P)HX, a damaged form of NAD(P)H that is a result of enzymatic or heat-dependent hydration.</text>
</comment>
<evidence type="ECO:0000259" key="20">
    <source>
        <dbReference type="PROSITE" id="PS51383"/>
    </source>
</evidence>
<dbReference type="NCBIfam" id="TIGR00197">
    <property type="entry name" value="yjeF_nterm"/>
    <property type="match status" value="1"/>
</dbReference>
<comment type="function">
    <text evidence="14 19">Bifunctional enzyme that catalyzes the epimerization of the S- and R-forms of NAD(P)HX and the dehydration of the S-form of NAD(P)HX at the expense of ADP, which is converted to AMP. This allows the repair of both epimers of NAD(P)HX, a damaged form of NAD(P)H that is a result of enzymatic or heat-dependent hydration.</text>
</comment>
<comment type="similarity">
    <text evidence="18">Belongs to the NnrE/AIBP family.</text>
</comment>
<keyword evidence="9 18" id="KW-0630">Potassium</keyword>
<dbReference type="PANTHER" id="PTHR12592">
    <property type="entry name" value="ATP-DEPENDENT (S)-NAD(P)H-HYDRATE DEHYDRATASE FAMILY MEMBER"/>
    <property type="match status" value="1"/>
</dbReference>
<dbReference type="PANTHER" id="PTHR12592:SF0">
    <property type="entry name" value="ATP-DEPENDENT (S)-NAD(P)H-HYDRATE DEHYDRATASE"/>
    <property type="match status" value="1"/>
</dbReference>
<feature type="domain" description="YjeF N-terminal" evidence="21">
    <location>
        <begin position="11"/>
        <end position="217"/>
    </location>
</feature>
<feature type="binding site" evidence="17">
    <location>
        <position position="440"/>
    </location>
    <ligand>
        <name>AMP</name>
        <dbReference type="ChEBI" id="CHEBI:456215"/>
    </ligand>
</feature>
<evidence type="ECO:0000256" key="1">
    <source>
        <dbReference type="ARBA" id="ARBA00000013"/>
    </source>
</evidence>
<dbReference type="GO" id="GO:0110051">
    <property type="term" value="P:metabolite repair"/>
    <property type="evidence" value="ECO:0007669"/>
    <property type="project" value="TreeGrafter"/>
</dbReference>
<dbReference type="InterPro" id="IPR017953">
    <property type="entry name" value="Carbohydrate_kinase_pred_CS"/>
</dbReference>
<evidence type="ECO:0000313" key="23">
    <source>
        <dbReference type="Proteomes" id="UP000011910"/>
    </source>
</evidence>
<dbReference type="InterPro" id="IPR000631">
    <property type="entry name" value="CARKD"/>
</dbReference>
<evidence type="ECO:0000256" key="3">
    <source>
        <dbReference type="ARBA" id="ARBA00006001"/>
    </source>
</evidence>
<evidence type="ECO:0000256" key="10">
    <source>
        <dbReference type="ARBA" id="ARBA00023027"/>
    </source>
</evidence>
<keyword evidence="13" id="KW-0511">Multifunctional enzyme</keyword>
<dbReference type="Pfam" id="PF01256">
    <property type="entry name" value="Carb_kinase"/>
    <property type="match status" value="1"/>
</dbReference>
<dbReference type="HAMAP" id="MF_01966">
    <property type="entry name" value="NADHX_epimerase"/>
    <property type="match status" value="1"/>
</dbReference>
<keyword evidence="5 18" id="KW-0479">Metal-binding</keyword>
<dbReference type="Gene3D" id="3.40.1190.20">
    <property type="match status" value="1"/>
</dbReference>
<comment type="catalytic activity">
    <reaction evidence="2 18 19">
        <text>(6R)-NADPHX = (6S)-NADPHX</text>
        <dbReference type="Rhea" id="RHEA:32227"/>
        <dbReference type="ChEBI" id="CHEBI:64076"/>
        <dbReference type="ChEBI" id="CHEBI:64077"/>
        <dbReference type="EC" id="5.1.99.6"/>
    </reaction>
</comment>
<feature type="binding site" evidence="17">
    <location>
        <position position="325"/>
    </location>
    <ligand>
        <name>(6S)-NADPHX</name>
        <dbReference type="ChEBI" id="CHEBI:64076"/>
    </ligand>
</feature>
<evidence type="ECO:0000256" key="19">
    <source>
        <dbReference type="PIRNR" id="PIRNR017184"/>
    </source>
</evidence>
<feature type="domain" description="YjeF C-terminal" evidence="20">
    <location>
        <begin position="227"/>
        <end position="500"/>
    </location>
</feature>
<dbReference type="PROSITE" id="PS51385">
    <property type="entry name" value="YJEF_N"/>
    <property type="match status" value="1"/>
</dbReference>
<keyword evidence="11 18" id="KW-0413">Isomerase</keyword>
<comment type="similarity">
    <text evidence="4 19">In the C-terminal section; belongs to the NnrD/CARKD family.</text>
</comment>
<comment type="cofactor">
    <cofactor evidence="18 19">
        <name>K(+)</name>
        <dbReference type="ChEBI" id="CHEBI:29103"/>
    </cofactor>
    <text evidence="18 19">Binds 1 potassium ion per subunit.</text>
</comment>
<dbReference type="InterPro" id="IPR004443">
    <property type="entry name" value="YjeF_N_dom"/>
</dbReference>
<comment type="caution">
    <text evidence="22">The sequence shown here is derived from an EMBL/GenBank/DDBJ whole genome shotgun (WGS) entry which is preliminary data.</text>
</comment>
<comment type="catalytic activity">
    <reaction evidence="1 18 19">
        <text>(6R)-NADHX = (6S)-NADHX</text>
        <dbReference type="Rhea" id="RHEA:32215"/>
        <dbReference type="ChEBI" id="CHEBI:64074"/>
        <dbReference type="ChEBI" id="CHEBI:64075"/>
        <dbReference type="EC" id="5.1.99.6"/>
    </reaction>
</comment>
<dbReference type="CDD" id="cd01171">
    <property type="entry name" value="YXKO-related"/>
    <property type="match status" value="1"/>
</dbReference>
<sequence>MSIKILTAAQIREADRRTIEEENISSLELMERASAAFVRAFVKRYTEKRPVYIFCGTGNNGGDGLAIARLLLSQQFSVQVYILGDREGATADFKANAEKLERYHRPVSLQKREDFPDIPANALLIDALFGSGLSRPITGQWAELVQYLNQSGAEVVSVDVPSGMYLDKPQDQGSPMICADLVITFQLPKLAFLLPESGRHILGWKMVPIGLSESYLASVATPYCFITTDTIAAIYKKRSKWSHKGDFGKILLMAGSKGKMGAVVLSARACMRAGAGLLTVYAPGCGYTILQTAVPEAMVQLDPHEEELSAAPPLEGYDVLGAGPGMGSSQTTYVAFKEVLSRAEVPLVLDADALNLLAKHKELLALLPPNTILTPHPKEFERLVGPWQSGFERLEKQREFCRRWGVVLVLKGAHSSICNGDGTVYFNSTGNAGMATGGTGDVLTGVLAALLGQGYGAFDAAVLGVFLHGLAADLAARELGLESIIASDLVDYLPGAYRKIADPTFSISDRVF</sequence>
<dbReference type="eggNOG" id="COG0063">
    <property type="taxonomic scope" value="Bacteria"/>
</dbReference>
<dbReference type="EC" id="4.2.1.136" evidence="19"/>
<evidence type="ECO:0000256" key="12">
    <source>
        <dbReference type="ARBA" id="ARBA00023239"/>
    </source>
</evidence>
<feature type="binding site" evidence="18">
    <location>
        <begin position="130"/>
        <end position="136"/>
    </location>
    <ligand>
        <name>(6S)-NADPHX</name>
        <dbReference type="ChEBI" id="CHEBI:64076"/>
    </ligand>
</feature>
<evidence type="ECO:0000256" key="15">
    <source>
        <dbReference type="ARBA" id="ARBA00048238"/>
    </source>
</evidence>
<dbReference type="InterPro" id="IPR029056">
    <property type="entry name" value="Ribokinase-like"/>
</dbReference>
<comment type="function">
    <text evidence="18">Catalyzes the epimerization of the S- and R-forms of NAD(P)HX, a damaged form of NAD(P)H that is a result of enzymatic or heat-dependent hydration. This is a prerequisite for the S-specific NAD(P)H-hydrate dehydratase to allow the repair of both epimers of NAD(P)HX.</text>
</comment>